<dbReference type="PANTHER" id="PTHR35340">
    <property type="entry name" value="PQQ ENZYME REPEAT PROTEIN-RELATED"/>
    <property type="match status" value="1"/>
</dbReference>
<keyword evidence="4" id="KW-1185">Reference proteome</keyword>
<gene>
    <name evidence="3" type="ORF">Enr10x_37660</name>
</gene>
<dbReference type="AlphaFoldDB" id="A0A517Q9W8"/>
<dbReference type="Gene3D" id="2.120.10.30">
    <property type="entry name" value="TolB, C-terminal domain"/>
    <property type="match status" value="1"/>
</dbReference>
<evidence type="ECO:0000256" key="1">
    <source>
        <dbReference type="SAM" id="SignalP"/>
    </source>
</evidence>
<feature type="chain" id="PRO_5022015572" evidence="1">
    <location>
        <begin position="25"/>
        <end position="318"/>
    </location>
</feature>
<evidence type="ECO:0000313" key="3">
    <source>
        <dbReference type="EMBL" id="QDT28424.1"/>
    </source>
</evidence>
<proteinExistence type="predicted"/>
<dbReference type="InterPro" id="IPR011042">
    <property type="entry name" value="6-blade_b-propeller_TolB-like"/>
</dbReference>
<dbReference type="Pfam" id="PF13360">
    <property type="entry name" value="PQQ_2"/>
    <property type="match status" value="1"/>
</dbReference>
<sequence length="318" mass="35235" precursor="true">MNMPRAAQFFALVIALLMTSVASAERLVLVSASYQKNILAICDTKGKVLWSYETEGPAKGHAGHHDVQLLPNGNILFHDSWTGLKEISLAKKVVWTYDSAKSNGNAGKRVDVHAFKRLPNGNTVIVESGVGRIIEVDRDGKLVHQFPLKKGGAQSTRLMRITPEGTYLVCSEQPGVVIEYDRDGKVIWEYPIGTRVYGALRLKNGNTLIASGSGHSVREVTPDKRTIWEVKERVPGTNVALKWTTCLQELDNGNLVIGNCHAGPENPQILELDDNRKIVWQFDEFDLVGNGLACWEILDDEQSKLVRKKLRALKAESP</sequence>
<organism evidence="3 4">
    <name type="scientific">Gimesia panareensis</name>
    <dbReference type="NCBI Taxonomy" id="2527978"/>
    <lineage>
        <taxon>Bacteria</taxon>
        <taxon>Pseudomonadati</taxon>
        <taxon>Planctomycetota</taxon>
        <taxon>Planctomycetia</taxon>
        <taxon>Planctomycetales</taxon>
        <taxon>Planctomycetaceae</taxon>
        <taxon>Gimesia</taxon>
    </lineage>
</organism>
<name>A0A517Q9W8_9PLAN</name>
<keyword evidence="3" id="KW-0808">Transferase</keyword>
<evidence type="ECO:0000313" key="4">
    <source>
        <dbReference type="Proteomes" id="UP000315647"/>
    </source>
</evidence>
<dbReference type="Proteomes" id="UP000315647">
    <property type="component" value="Chromosome"/>
</dbReference>
<dbReference type="InterPro" id="IPR002372">
    <property type="entry name" value="PQQ_rpt_dom"/>
</dbReference>
<accession>A0A517Q9W8</accession>
<reference evidence="3 4" key="1">
    <citation type="submission" date="2019-03" db="EMBL/GenBank/DDBJ databases">
        <title>Deep-cultivation of Planctomycetes and their phenomic and genomic characterization uncovers novel biology.</title>
        <authorList>
            <person name="Wiegand S."/>
            <person name="Jogler M."/>
            <person name="Boedeker C."/>
            <person name="Pinto D."/>
            <person name="Vollmers J."/>
            <person name="Rivas-Marin E."/>
            <person name="Kohn T."/>
            <person name="Peeters S.H."/>
            <person name="Heuer A."/>
            <person name="Rast P."/>
            <person name="Oberbeckmann S."/>
            <person name="Bunk B."/>
            <person name="Jeske O."/>
            <person name="Meyerdierks A."/>
            <person name="Storesund J.E."/>
            <person name="Kallscheuer N."/>
            <person name="Luecker S."/>
            <person name="Lage O.M."/>
            <person name="Pohl T."/>
            <person name="Merkel B.J."/>
            <person name="Hornburger P."/>
            <person name="Mueller R.-W."/>
            <person name="Bruemmer F."/>
            <person name="Labrenz M."/>
            <person name="Spormann A.M."/>
            <person name="Op den Camp H."/>
            <person name="Overmann J."/>
            <person name="Amann R."/>
            <person name="Jetten M.S.M."/>
            <person name="Mascher T."/>
            <person name="Medema M.H."/>
            <person name="Devos D.P."/>
            <person name="Kaster A.-K."/>
            <person name="Ovreas L."/>
            <person name="Rohde M."/>
            <person name="Galperin M.Y."/>
            <person name="Jogler C."/>
        </authorList>
    </citation>
    <scope>NUCLEOTIDE SEQUENCE [LARGE SCALE GENOMIC DNA]</scope>
    <source>
        <strain evidence="3 4">Enr10</strain>
    </source>
</reference>
<dbReference type="SUPFAM" id="SSF63829">
    <property type="entry name" value="Calcium-dependent phosphotriesterase"/>
    <property type="match status" value="1"/>
</dbReference>
<dbReference type="InterPro" id="IPR053143">
    <property type="entry name" value="Arylsulfate_ST"/>
</dbReference>
<dbReference type="EMBL" id="CP037421">
    <property type="protein sequence ID" value="QDT28424.1"/>
    <property type="molecule type" value="Genomic_DNA"/>
</dbReference>
<feature type="domain" description="Pyrrolo-quinoline quinone repeat" evidence="2">
    <location>
        <begin position="21"/>
        <end position="159"/>
    </location>
</feature>
<evidence type="ECO:0000259" key="2">
    <source>
        <dbReference type="Pfam" id="PF13360"/>
    </source>
</evidence>
<dbReference type="PANTHER" id="PTHR35340:SF5">
    <property type="entry name" value="ASST-DOMAIN-CONTAINING PROTEIN"/>
    <property type="match status" value="1"/>
</dbReference>
<dbReference type="GO" id="GO:0016740">
    <property type="term" value="F:transferase activity"/>
    <property type="evidence" value="ECO:0007669"/>
    <property type="project" value="UniProtKB-KW"/>
</dbReference>
<protein>
    <submittedName>
        <fullName evidence="3">Arylsulfotransferase (ASST)</fullName>
    </submittedName>
</protein>
<keyword evidence="1" id="KW-0732">Signal</keyword>
<feature type="signal peptide" evidence="1">
    <location>
        <begin position="1"/>
        <end position="24"/>
    </location>
</feature>